<accession>A0A6G3XQB3</accession>
<feature type="region of interest" description="Disordered" evidence="1">
    <location>
        <begin position="76"/>
        <end position="113"/>
    </location>
</feature>
<evidence type="ECO:0000313" key="2">
    <source>
        <dbReference type="EMBL" id="NEE19844.1"/>
    </source>
</evidence>
<sequence>SYDPATGTVHAFEEQIGSHGGLGGEQSRPFLLWPRGLTDPLDIVAAETAEGAPVPPGGGLVGAEAVHRVLTRWLQESSGPQVPVRAEGFGGAGPVDEPFPGDAPVPEAPGTTT</sequence>
<reference evidence="2" key="1">
    <citation type="submission" date="2020-01" db="EMBL/GenBank/DDBJ databases">
        <title>Insect and environment-associated Actinomycetes.</title>
        <authorList>
            <person name="Currrie C."/>
            <person name="Chevrette M."/>
            <person name="Carlson C."/>
            <person name="Stubbendieck R."/>
            <person name="Wendt-Pienkowski E."/>
        </authorList>
    </citation>
    <scope>NUCLEOTIDE SEQUENCE</scope>
    <source>
        <strain evidence="2">SID7499</strain>
    </source>
</reference>
<gene>
    <name evidence="2" type="ORF">G3M58_76960</name>
</gene>
<comment type="caution">
    <text evidence="2">The sequence shown here is derived from an EMBL/GenBank/DDBJ whole genome shotgun (WGS) entry which is preliminary data.</text>
</comment>
<dbReference type="EMBL" id="JAAGMN010008181">
    <property type="protein sequence ID" value="NEE19844.1"/>
    <property type="molecule type" value="Genomic_DNA"/>
</dbReference>
<evidence type="ECO:0000256" key="1">
    <source>
        <dbReference type="SAM" id="MobiDB-lite"/>
    </source>
</evidence>
<organism evidence="2">
    <name type="scientific">Streptomyces sp. SID7499</name>
    <dbReference type="NCBI Taxonomy" id="2706086"/>
    <lineage>
        <taxon>Bacteria</taxon>
        <taxon>Bacillati</taxon>
        <taxon>Actinomycetota</taxon>
        <taxon>Actinomycetes</taxon>
        <taxon>Kitasatosporales</taxon>
        <taxon>Streptomycetaceae</taxon>
        <taxon>Streptomyces</taxon>
    </lineage>
</organism>
<protein>
    <submittedName>
        <fullName evidence="2">Uncharacterized protein</fullName>
    </submittedName>
</protein>
<feature type="non-terminal residue" evidence="2">
    <location>
        <position position="1"/>
    </location>
</feature>
<name>A0A6G3XQB3_9ACTN</name>
<proteinExistence type="predicted"/>
<dbReference type="AlphaFoldDB" id="A0A6G3XQB3"/>